<sequence length="415" mass="47343">MAFQPKTEPGSPLRSFSTTHKKNYSEMSISELVSVLRVAYQMKDFDKVEEELVNREVKFRAEIGSLREKIEVERLKGIETEERLKIREEQYEKGKRAQENYEQLLKDVKKNGLVEKNTIGELRKKNGALEREVCELKEFKKKRLDDGISVAELRTKIRALEEQKVGDKSGLDVLNRKNIGLEETVKKNLNVIEGLRTENDKLKDEMHERKTLFESLERKYSELSVSVAKLEDDIKLLMSEGASNCGNTEVEPNPGVSYVVKDEEDVGDYELENDTGEPVPFQRNEDTRHSPDTGIAQAPPYKRNKDDALRASGVKFKLEKEVIDLVGDDDDDVVCTSQGLHSEKAISQIIAKNERSQRVETIKRKRAFDTQTCTSTSASSADLFEIDRLPIKRSKTSIASSDIYSLPGYFLTRRI</sequence>
<reference evidence="3" key="1">
    <citation type="submission" date="2023-10" db="EMBL/GenBank/DDBJ databases">
        <authorList>
            <person name="Domelevo Entfellner J.-B."/>
        </authorList>
    </citation>
    <scope>NUCLEOTIDE SEQUENCE</scope>
</reference>
<dbReference type="EMBL" id="OY731405">
    <property type="protein sequence ID" value="CAJ1971495.1"/>
    <property type="molecule type" value="Genomic_DNA"/>
</dbReference>
<gene>
    <name evidence="3" type="ORF">AYBTSS11_LOCUS23496</name>
</gene>
<evidence type="ECO:0000256" key="2">
    <source>
        <dbReference type="SAM" id="MobiDB-lite"/>
    </source>
</evidence>
<dbReference type="AlphaFoldDB" id="A0AA86T4G6"/>
<dbReference type="PANTHER" id="PTHR34380:SF1">
    <property type="entry name" value="OS01G0221300 PROTEIN"/>
    <property type="match status" value="1"/>
</dbReference>
<evidence type="ECO:0000313" key="3">
    <source>
        <dbReference type="EMBL" id="CAJ1971495.1"/>
    </source>
</evidence>
<evidence type="ECO:0000313" key="4">
    <source>
        <dbReference type="Proteomes" id="UP001189624"/>
    </source>
</evidence>
<dbReference type="Gramene" id="rna-AYBTSS11_LOCUS23496">
    <property type="protein sequence ID" value="CAJ1971495.1"/>
    <property type="gene ID" value="gene-AYBTSS11_LOCUS23496"/>
</dbReference>
<accession>A0AA86T4G6</accession>
<protein>
    <submittedName>
        <fullName evidence="3">Uncharacterized protein</fullName>
    </submittedName>
</protein>
<dbReference type="Proteomes" id="UP001189624">
    <property type="component" value="Chromosome 8"/>
</dbReference>
<proteinExistence type="predicted"/>
<keyword evidence="1" id="KW-0175">Coiled coil</keyword>
<keyword evidence="4" id="KW-1185">Reference proteome</keyword>
<evidence type="ECO:0000256" key="1">
    <source>
        <dbReference type="SAM" id="Coils"/>
    </source>
</evidence>
<organism evidence="3 4">
    <name type="scientific">Sphenostylis stenocarpa</name>
    <dbReference type="NCBI Taxonomy" id="92480"/>
    <lineage>
        <taxon>Eukaryota</taxon>
        <taxon>Viridiplantae</taxon>
        <taxon>Streptophyta</taxon>
        <taxon>Embryophyta</taxon>
        <taxon>Tracheophyta</taxon>
        <taxon>Spermatophyta</taxon>
        <taxon>Magnoliopsida</taxon>
        <taxon>eudicotyledons</taxon>
        <taxon>Gunneridae</taxon>
        <taxon>Pentapetalae</taxon>
        <taxon>rosids</taxon>
        <taxon>fabids</taxon>
        <taxon>Fabales</taxon>
        <taxon>Fabaceae</taxon>
        <taxon>Papilionoideae</taxon>
        <taxon>50 kb inversion clade</taxon>
        <taxon>NPAAA clade</taxon>
        <taxon>indigoferoid/millettioid clade</taxon>
        <taxon>Phaseoleae</taxon>
        <taxon>Sphenostylis</taxon>
    </lineage>
</organism>
<dbReference type="PANTHER" id="PTHR34380">
    <property type="entry name" value="BNAA03G12380D PROTEIN"/>
    <property type="match status" value="1"/>
</dbReference>
<name>A0AA86T4G6_9FABA</name>
<feature type="coiled-coil region" evidence="1">
    <location>
        <begin position="185"/>
        <end position="240"/>
    </location>
</feature>
<feature type="region of interest" description="Disordered" evidence="2">
    <location>
        <begin position="272"/>
        <end position="306"/>
    </location>
</feature>